<dbReference type="RefSeq" id="WP_073708417.1">
    <property type="nucleotide sequence ID" value="NZ_MQSV01000001.1"/>
</dbReference>
<evidence type="ECO:0000313" key="3">
    <source>
        <dbReference type="EMBL" id="OKL49526.1"/>
    </source>
</evidence>
<dbReference type="OrthoDB" id="9801492at2"/>
<dbReference type="Proteomes" id="UP000186785">
    <property type="component" value="Unassembled WGS sequence"/>
</dbReference>
<dbReference type="Pfam" id="PF00534">
    <property type="entry name" value="Glycos_transf_1"/>
    <property type="match status" value="1"/>
</dbReference>
<dbReference type="SUPFAM" id="SSF53756">
    <property type="entry name" value="UDP-Glycosyltransferase/glycogen phosphorylase"/>
    <property type="match status" value="1"/>
</dbReference>
<keyword evidence="4" id="KW-1185">Reference proteome</keyword>
<organism evidence="3 4">
    <name type="scientific">Boudabousia liubingyangii</name>
    <dbReference type="NCBI Taxonomy" id="1921764"/>
    <lineage>
        <taxon>Bacteria</taxon>
        <taxon>Bacillati</taxon>
        <taxon>Actinomycetota</taxon>
        <taxon>Actinomycetes</taxon>
        <taxon>Actinomycetales</taxon>
        <taxon>Actinomycetaceae</taxon>
        <taxon>Boudabousia</taxon>
    </lineage>
</organism>
<name>A0A1Q5PPS8_9ACTO</name>
<dbReference type="PANTHER" id="PTHR12526">
    <property type="entry name" value="GLYCOSYLTRANSFERASE"/>
    <property type="match status" value="1"/>
</dbReference>
<reference evidence="3 4" key="1">
    <citation type="submission" date="2016-11" db="EMBL/GenBank/DDBJ databases">
        <title>Actinomyces gypaetusis sp. nov. isolated from the vulture Gypaetus barbatus in Qinghai Tibet Plateau China.</title>
        <authorList>
            <person name="Meng X."/>
        </authorList>
    </citation>
    <scope>NUCLEOTIDE SEQUENCE [LARGE SCALE GENOMIC DNA]</scope>
    <source>
        <strain evidence="3 4">VUL4_2</strain>
    </source>
</reference>
<dbReference type="GO" id="GO:0016757">
    <property type="term" value="F:glycosyltransferase activity"/>
    <property type="evidence" value="ECO:0007669"/>
    <property type="project" value="InterPro"/>
</dbReference>
<sequence>MPSMIYYTPYGLRPGVPSASAVRPIEMLQAFHDAGFEVFEITGTARERKKRIQVLKKQIRAGKKFDFCYSESSTQPNMMTEPKHFPLVPFLDARFFSYLKRKKIPTGIFYRDIYWRFPEYRTQIPRIVDLGLKVFYHWDLVWYKANRVTLFLPSLRMGKHVPTVPSERFVELPPGAKIRKNPKKSEGNFNGGDLLNLFFVGGIGPNYQLHEAFKAVAETPGVSMTICVPQKYWEQVKPQYEPFLCDRIEIVSGTGEELEKFYDQADIGLLFTKPISYWDFAVPVKLYEYIGNGKPIVAASGSNAGRIVEQLGAGWVLPYETEALKKLLEKLIENPHILREAAKSVKSIQEEQTWKARAKFVAEHLSR</sequence>
<dbReference type="PANTHER" id="PTHR12526:SF630">
    <property type="entry name" value="GLYCOSYLTRANSFERASE"/>
    <property type="match status" value="1"/>
</dbReference>
<evidence type="ECO:0000313" key="4">
    <source>
        <dbReference type="Proteomes" id="UP000186785"/>
    </source>
</evidence>
<dbReference type="AlphaFoldDB" id="A0A1Q5PPS8"/>
<evidence type="ECO:0000256" key="1">
    <source>
        <dbReference type="ARBA" id="ARBA00022679"/>
    </source>
</evidence>
<keyword evidence="1" id="KW-0808">Transferase</keyword>
<comment type="caution">
    <text evidence="3">The sequence shown here is derived from an EMBL/GenBank/DDBJ whole genome shotgun (WGS) entry which is preliminary data.</text>
</comment>
<gene>
    <name evidence="3" type="ORF">BSR29_00790</name>
</gene>
<dbReference type="Gene3D" id="3.40.50.2000">
    <property type="entry name" value="Glycogen Phosphorylase B"/>
    <property type="match status" value="1"/>
</dbReference>
<proteinExistence type="predicted"/>
<feature type="domain" description="Glycosyl transferase family 1" evidence="2">
    <location>
        <begin position="196"/>
        <end position="341"/>
    </location>
</feature>
<dbReference type="InterPro" id="IPR001296">
    <property type="entry name" value="Glyco_trans_1"/>
</dbReference>
<evidence type="ECO:0000259" key="2">
    <source>
        <dbReference type="Pfam" id="PF00534"/>
    </source>
</evidence>
<protein>
    <recommendedName>
        <fullName evidence="2">Glycosyl transferase family 1 domain-containing protein</fullName>
    </recommendedName>
</protein>
<dbReference type="EMBL" id="MQSV01000001">
    <property type="protein sequence ID" value="OKL49526.1"/>
    <property type="molecule type" value="Genomic_DNA"/>
</dbReference>
<accession>A0A1Q5PPS8</accession>